<dbReference type="AlphaFoldDB" id="A0A7W6HT61"/>
<dbReference type="EC" id="3.6.4.12" evidence="1"/>
<keyword evidence="1" id="KW-0347">Helicase</keyword>
<accession>A0A7W6HT61</accession>
<dbReference type="InterPro" id="IPR038475">
    <property type="entry name" value="RecG_C_sf"/>
</dbReference>
<reference evidence="1 2" key="1">
    <citation type="submission" date="2020-08" db="EMBL/GenBank/DDBJ databases">
        <title>Genomic Encyclopedia of Type Strains, Phase IV (KMG-IV): sequencing the most valuable type-strain genomes for metagenomic binning, comparative biology and taxonomic classification.</title>
        <authorList>
            <person name="Goeker M."/>
        </authorList>
    </citation>
    <scope>NUCLEOTIDE SEQUENCE [LARGE SCALE GENOMIC DNA]</scope>
    <source>
        <strain evidence="1 2">DSM 105721</strain>
    </source>
</reference>
<dbReference type="GO" id="GO:0003678">
    <property type="term" value="F:DNA helicase activity"/>
    <property type="evidence" value="ECO:0007669"/>
    <property type="project" value="UniProtKB-EC"/>
</dbReference>
<evidence type="ECO:0000313" key="2">
    <source>
        <dbReference type="Proteomes" id="UP000546007"/>
    </source>
</evidence>
<evidence type="ECO:0000313" key="1">
    <source>
        <dbReference type="EMBL" id="MBB4024255.1"/>
    </source>
</evidence>
<proteinExistence type="predicted"/>
<protein>
    <submittedName>
        <fullName evidence="1">ATP-dependent DNA helicase RecG</fullName>
        <ecNumber evidence="1">3.6.4.12</ecNumber>
    </submittedName>
</protein>
<keyword evidence="1" id="KW-0547">Nucleotide-binding</keyword>
<keyword evidence="1" id="KW-0067">ATP-binding</keyword>
<gene>
    <name evidence="1" type="ORF">GGR14_000016</name>
</gene>
<keyword evidence="1" id="KW-0378">Hydrolase</keyword>
<organism evidence="1 2">
    <name type="scientific">Butyricimonas faecihominis</name>
    <dbReference type="NCBI Taxonomy" id="1472416"/>
    <lineage>
        <taxon>Bacteria</taxon>
        <taxon>Pseudomonadati</taxon>
        <taxon>Bacteroidota</taxon>
        <taxon>Bacteroidia</taxon>
        <taxon>Bacteroidales</taxon>
        <taxon>Odoribacteraceae</taxon>
        <taxon>Butyricimonas</taxon>
    </lineage>
</organism>
<name>A0A7W6HT61_9BACT</name>
<comment type="caution">
    <text evidence="1">The sequence shown here is derived from an EMBL/GenBank/DDBJ whole genome shotgun (WGS) entry which is preliminary data.</text>
</comment>
<dbReference type="PANTHER" id="PTHR30595">
    <property type="entry name" value="GLPR-RELATED TRANSCRIPTIONAL REPRESSOR"/>
    <property type="match status" value="1"/>
</dbReference>
<dbReference type="GO" id="GO:0016787">
    <property type="term" value="F:hydrolase activity"/>
    <property type="evidence" value="ECO:0007669"/>
    <property type="project" value="UniProtKB-KW"/>
</dbReference>
<keyword evidence="2" id="KW-1185">Reference proteome</keyword>
<dbReference type="GeneID" id="93100475"/>
<sequence>MKTQYARKQENPLFQNYPDEQVLSDLDLLKDGKLNYAALILLGKSEAIRKYLPQNNIVVGFRMYHSMIQYTARKEFQLPLFIAIDKAWDYINQPASNPLLHYNDGSYIFDIPSFNKEAIREAILNACCHRSMLIQSDVVIKQYPDSITITNAGGFLSGVDMNNILTVNSVPRSKLMSEILQKTGLVERSG</sequence>
<dbReference type="EMBL" id="JACIES010000001">
    <property type="protein sequence ID" value="MBB4024255.1"/>
    <property type="molecule type" value="Genomic_DNA"/>
</dbReference>
<dbReference type="Gene3D" id="3.30.565.60">
    <property type="match status" value="1"/>
</dbReference>
<dbReference type="RefSeq" id="WP_229037549.1">
    <property type="nucleotide sequence ID" value="NZ_AP028155.1"/>
</dbReference>
<dbReference type="Pfam" id="PF13749">
    <property type="entry name" value="HATPase_c_4"/>
    <property type="match status" value="1"/>
</dbReference>
<dbReference type="PANTHER" id="PTHR30595:SF6">
    <property type="entry name" value="SCHLAFEN ALBA-2 DOMAIN-CONTAINING PROTEIN"/>
    <property type="match status" value="1"/>
</dbReference>
<dbReference type="Proteomes" id="UP000546007">
    <property type="component" value="Unassembled WGS sequence"/>
</dbReference>